<geneLocation type="plasmid" evidence="3 5">
    <name>pZXPA-20-602k</name>
</geneLocation>
<dbReference type="RefSeq" id="WP_084859118.1">
    <property type="nucleotide sequence ID" value="NZ_CP061724.1"/>
</dbReference>
<reference evidence="2 4" key="1">
    <citation type="submission" date="2017-04" db="EMBL/GenBank/DDBJ databases">
        <title>Presence of VIM-2 positive Pseudomonas species in chickens and their surrounding environment.</title>
        <authorList>
            <person name="Zhang R."/>
        </authorList>
    </citation>
    <scope>NUCLEOTIDE SEQUENCE [LARGE SCALE GENOMIC DNA]</scope>
    <source>
        <strain evidence="2 4">DZ-C18</strain>
    </source>
</reference>
<feature type="transmembrane region" description="Helical" evidence="1">
    <location>
        <begin position="81"/>
        <end position="102"/>
    </location>
</feature>
<evidence type="ECO:0000313" key="4">
    <source>
        <dbReference type="Proteomes" id="UP000193675"/>
    </source>
</evidence>
<keyword evidence="3" id="KW-0614">Plasmid</keyword>
<evidence type="ECO:0000313" key="2">
    <source>
        <dbReference type="EMBL" id="ORL58707.1"/>
    </source>
</evidence>
<reference evidence="3 5" key="2">
    <citation type="submission" date="2020-09" db="EMBL/GenBank/DDBJ databases">
        <title>Co-existence of a novel multidrug-resistance efflux pump with carbapenem resistance gene blaVIM-2 in one megaplasmid in Pseudomonas putida.</title>
        <authorList>
            <person name="Peng K."/>
            <person name="Li R."/>
        </authorList>
    </citation>
    <scope>NUCLEOTIDE SEQUENCE [LARGE SCALE GENOMIC DNA]</scope>
    <source>
        <strain evidence="3 5">ZXPA-20</strain>
        <plasmid evidence="3 5">pZXPA-20-602k</plasmid>
    </source>
</reference>
<keyword evidence="1" id="KW-0812">Transmembrane</keyword>
<dbReference type="EMBL" id="NBWC01000049">
    <property type="protein sequence ID" value="ORL58707.1"/>
    <property type="molecule type" value="Genomic_DNA"/>
</dbReference>
<feature type="transmembrane region" description="Helical" evidence="1">
    <location>
        <begin position="114"/>
        <end position="135"/>
    </location>
</feature>
<protein>
    <submittedName>
        <fullName evidence="2">Uncharacterized protein</fullName>
    </submittedName>
</protein>
<sequence>MKYLFCNRINYHWAHFALGLLVSNWVVVALLKLNVIHEAPSPSLALAVAVLIISPAMFLARKRWYPEAHEEGQWTLKWVGLRAVTTAIVFDILARIVSWLVHSTVASFADLQPLVGYGISLAAYVIAAALIGRYLSQRIVPSKTLA</sequence>
<dbReference type="Proteomes" id="UP000193675">
    <property type="component" value="Unassembled WGS sequence"/>
</dbReference>
<dbReference type="Proteomes" id="UP000516786">
    <property type="component" value="Plasmid pZXPA-20-602k"/>
</dbReference>
<gene>
    <name evidence="2" type="ORF">B7H17_24560</name>
    <name evidence="3" type="ORF">ID616_32915</name>
</gene>
<evidence type="ECO:0000313" key="3">
    <source>
        <dbReference type="EMBL" id="QOD01393.1"/>
    </source>
</evidence>
<proteinExistence type="predicted"/>
<dbReference type="AlphaFoldDB" id="A0A1X0ZN61"/>
<keyword evidence="1" id="KW-1133">Transmembrane helix</keyword>
<name>A0A1X0ZN61_PSEPU</name>
<dbReference type="EMBL" id="CP061724">
    <property type="protein sequence ID" value="QOD01393.1"/>
    <property type="molecule type" value="Genomic_DNA"/>
</dbReference>
<evidence type="ECO:0000256" key="1">
    <source>
        <dbReference type="SAM" id="Phobius"/>
    </source>
</evidence>
<organism evidence="2 4">
    <name type="scientific">Pseudomonas putida</name>
    <name type="common">Arthrobacter siderocapsulatus</name>
    <dbReference type="NCBI Taxonomy" id="303"/>
    <lineage>
        <taxon>Bacteria</taxon>
        <taxon>Pseudomonadati</taxon>
        <taxon>Pseudomonadota</taxon>
        <taxon>Gammaproteobacteria</taxon>
        <taxon>Pseudomonadales</taxon>
        <taxon>Pseudomonadaceae</taxon>
        <taxon>Pseudomonas</taxon>
    </lineage>
</organism>
<accession>A0A1X0ZN61</accession>
<feature type="transmembrane region" description="Helical" evidence="1">
    <location>
        <begin position="12"/>
        <end position="31"/>
    </location>
</feature>
<feature type="transmembrane region" description="Helical" evidence="1">
    <location>
        <begin position="43"/>
        <end position="60"/>
    </location>
</feature>
<keyword evidence="1" id="KW-0472">Membrane</keyword>
<evidence type="ECO:0000313" key="5">
    <source>
        <dbReference type="Proteomes" id="UP000516786"/>
    </source>
</evidence>